<dbReference type="CDD" id="cd19672">
    <property type="entry name" value="UBR-box_UBR1_like"/>
    <property type="match status" value="1"/>
</dbReference>
<dbReference type="Pfam" id="PF02207">
    <property type="entry name" value="zf-UBR"/>
    <property type="match status" value="1"/>
</dbReference>
<keyword evidence="3 10" id="KW-0808">Transferase</keyword>
<dbReference type="FunFam" id="2.10.110.30:FF:000001">
    <property type="entry name" value="E3 ubiquitin-protein ligase UBR2 isoform 1"/>
    <property type="match status" value="1"/>
</dbReference>
<evidence type="ECO:0000256" key="4">
    <source>
        <dbReference type="ARBA" id="ARBA00022723"/>
    </source>
</evidence>
<evidence type="ECO:0000256" key="3">
    <source>
        <dbReference type="ARBA" id="ARBA00022679"/>
    </source>
</evidence>
<evidence type="ECO:0000313" key="12">
    <source>
        <dbReference type="EMBL" id="VDK58430.1"/>
    </source>
</evidence>
<dbReference type="InterPro" id="IPR003126">
    <property type="entry name" value="Znf_UBR"/>
</dbReference>
<keyword evidence="13" id="KW-1185">Reference proteome</keyword>
<sequence>MLHPVASAYCLNKNVGSDLKPLMESCGLGGAESRSSNICGHVFKAGEATYSCKECACDPTCVFCHQCFQKSAHRFHKYRIAQSGGSGYCDCGDVEAWKTDPTCELHAQEPQPNVEERKSSQLSEDVCERLRALTRTILRYSTSVICWQPSDELPDFVLQFDLDPALPPYQTILYNDETHTYDSVIRALNLSIHCNEQQAMILATIVDREGRSSVRAGTNDFCTRAKDEIQRRTSRDTNRRTEKSGPLEVRVMDSRLVAMQNFAIKLMNWLTIQTQHFRMLPF</sequence>
<protein>
    <recommendedName>
        <fullName evidence="10">E3 ubiquitin-protein ligase</fullName>
        <ecNumber evidence="10">2.3.2.27</ecNumber>
    </recommendedName>
</protein>
<dbReference type="Proteomes" id="UP000267096">
    <property type="component" value="Unassembled WGS sequence"/>
</dbReference>
<dbReference type="InterPro" id="IPR003769">
    <property type="entry name" value="ClpS_core"/>
</dbReference>
<dbReference type="GO" id="GO:0008270">
    <property type="term" value="F:zinc ion binding"/>
    <property type="evidence" value="ECO:0007669"/>
    <property type="project" value="UniProtKB-UniRule"/>
</dbReference>
<dbReference type="PANTHER" id="PTHR21497:SF24">
    <property type="entry name" value="E3 UBIQUITIN-PROTEIN LIGASE UBR1"/>
    <property type="match status" value="1"/>
</dbReference>
<dbReference type="EMBL" id="UYRR01033310">
    <property type="protein sequence ID" value="VDK58430.1"/>
    <property type="molecule type" value="Genomic_DNA"/>
</dbReference>
<dbReference type="PROSITE" id="PS51157">
    <property type="entry name" value="ZF_UBR"/>
    <property type="match status" value="1"/>
</dbReference>
<organism evidence="12 13">
    <name type="scientific">Anisakis simplex</name>
    <name type="common">Herring worm</name>
    <dbReference type="NCBI Taxonomy" id="6269"/>
    <lineage>
        <taxon>Eukaryota</taxon>
        <taxon>Metazoa</taxon>
        <taxon>Ecdysozoa</taxon>
        <taxon>Nematoda</taxon>
        <taxon>Chromadorea</taxon>
        <taxon>Rhabditida</taxon>
        <taxon>Spirurina</taxon>
        <taxon>Ascaridomorpha</taxon>
        <taxon>Ascaridoidea</taxon>
        <taxon>Anisakidae</taxon>
        <taxon>Anisakis</taxon>
        <taxon>Anisakis simplex complex</taxon>
    </lineage>
</organism>
<evidence type="ECO:0000256" key="6">
    <source>
        <dbReference type="ARBA" id="ARBA00022786"/>
    </source>
</evidence>
<dbReference type="SUPFAM" id="SSF54736">
    <property type="entry name" value="ClpS-like"/>
    <property type="match status" value="1"/>
</dbReference>
<dbReference type="GO" id="GO:0000151">
    <property type="term" value="C:ubiquitin ligase complex"/>
    <property type="evidence" value="ECO:0007669"/>
    <property type="project" value="TreeGrafter"/>
</dbReference>
<feature type="zinc finger region" description="UBR-type" evidence="9">
    <location>
        <begin position="37"/>
        <end position="108"/>
    </location>
</feature>
<dbReference type="GO" id="GO:0005737">
    <property type="term" value="C:cytoplasm"/>
    <property type="evidence" value="ECO:0007669"/>
    <property type="project" value="TreeGrafter"/>
</dbReference>
<dbReference type="GO" id="GO:0071596">
    <property type="term" value="P:ubiquitin-dependent protein catabolic process via the N-end rule pathway"/>
    <property type="evidence" value="ECO:0007669"/>
    <property type="project" value="UniProtKB-UniRule"/>
</dbReference>
<feature type="domain" description="UBR-type" evidence="11">
    <location>
        <begin position="37"/>
        <end position="108"/>
    </location>
</feature>
<evidence type="ECO:0000256" key="8">
    <source>
        <dbReference type="ARBA" id="ARBA00046341"/>
    </source>
</evidence>
<keyword evidence="7 10" id="KW-0862">Zinc</keyword>
<dbReference type="OrthoDB" id="26387at2759"/>
<comment type="catalytic activity">
    <reaction evidence="1 10">
        <text>S-ubiquitinyl-[E2 ubiquitin-conjugating enzyme]-L-cysteine + [acceptor protein]-L-lysine = [E2 ubiquitin-conjugating enzyme]-L-cysteine + N(6)-ubiquitinyl-[acceptor protein]-L-lysine.</text>
        <dbReference type="EC" id="2.3.2.27"/>
    </reaction>
</comment>
<dbReference type="EC" id="2.3.2.27" evidence="10"/>
<dbReference type="Gene3D" id="3.30.1390.10">
    <property type="match status" value="1"/>
</dbReference>
<comment type="pathway">
    <text evidence="2 10">Protein modification; protein ubiquitination.</text>
</comment>
<evidence type="ECO:0000259" key="11">
    <source>
        <dbReference type="PROSITE" id="PS51157"/>
    </source>
</evidence>
<evidence type="ECO:0000313" key="13">
    <source>
        <dbReference type="Proteomes" id="UP000267096"/>
    </source>
</evidence>
<dbReference type="InterPro" id="IPR014719">
    <property type="entry name" value="Ribosomal_bL12_C/ClpS-like"/>
</dbReference>
<accession>A0A3P6RUA2</accession>
<keyword evidence="5 10" id="KW-0863">Zinc-finger</keyword>
<proteinExistence type="inferred from homology"/>
<evidence type="ECO:0000256" key="9">
    <source>
        <dbReference type="PROSITE-ProRule" id="PRU00508"/>
    </source>
</evidence>
<gene>
    <name evidence="12" type="ORF">ASIM_LOCUS16677</name>
</gene>
<comment type="similarity">
    <text evidence="8 10">Belongs to the E3 ubiquitin-protein ligase UBR1-like family.</text>
</comment>
<evidence type="ECO:0000256" key="10">
    <source>
        <dbReference type="RuleBase" id="RU366018"/>
    </source>
</evidence>
<dbReference type="GO" id="GO:0016567">
    <property type="term" value="P:protein ubiquitination"/>
    <property type="evidence" value="ECO:0007669"/>
    <property type="project" value="UniProtKB-UniRule"/>
</dbReference>
<evidence type="ECO:0000256" key="5">
    <source>
        <dbReference type="ARBA" id="ARBA00022771"/>
    </source>
</evidence>
<dbReference type="Gene3D" id="2.10.110.30">
    <property type="match status" value="1"/>
</dbReference>
<name>A0A3P6RUA2_ANISI</name>
<evidence type="ECO:0000256" key="2">
    <source>
        <dbReference type="ARBA" id="ARBA00004906"/>
    </source>
</evidence>
<dbReference type="AlphaFoldDB" id="A0A3P6RUA2"/>
<dbReference type="GO" id="GO:0061630">
    <property type="term" value="F:ubiquitin protein ligase activity"/>
    <property type="evidence" value="ECO:0007669"/>
    <property type="project" value="UniProtKB-UniRule"/>
</dbReference>
<dbReference type="Pfam" id="PF02617">
    <property type="entry name" value="ClpS"/>
    <property type="match status" value="1"/>
</dbReference>
<comment type="function">
    <text evidence="10">Ubiquitin ligase protein which is a component of the N-end rule pathway. Recognizes and binds to proteins bearing specific N-terminal residues that are destabilizing according to the N-end rule, leading to their ubiquitination and subsequent degradation.</text>
</comment>
<dbReference type="PANTHER" id="PTHR21497">
    <property type="entry name" value="UBIQUITIN LIGASE E3 ALPHA-RELATED"/>
    <property type="match status" value="1"/>
</dbReference>
<dbReference type="UniPathway" id="UPA00143"/>
<keyword evidence="6 10" id="KW-0833">Ubl conjugation pathway</keyword>
<reference evidence="12 13" key="1">
    <citation type="submission" date="2018-11" db="EMBL/GenBank/DDBJ databases">
        <authorList>
            <consortium name="Pathogen Informatics"/>
        </authorList>
    </citation>
    <scope>NUCLEOTIDE SEQUENCE [LARGE SCALE GENOMIC DNA]</scope>
</reference>
<evidence type="ECO:0000256" key="7">
    <source>
        <dbReference type="ARBA" id="ARBA00022833"/>
    </source>
</evidence>
<dbReference type="SMART" id="SM00396">
    <property type="entry name" value="ZnF_UBR1"/>
    <property type="match status" value="1"/>
</dbReference>
<keyword evidence="4 10" id="KW-0479">Metal-binding</keyword>
<dbReference type="InterPro" id="IPR039164">
    <property type="entry name" value="UBR1-like"/>
</dbReference>
<dbReference type="FunFam" id="3.30.1390.10:FF:000010">
    <property type="entry name" value="E3 ubiquitin-protein ligase ubr-1"/>
    <property type="match status" value="1"/>
</dbReference>
<evidence type="ECO:0000256" key="1">
    <source>
        <dbReference type="ARBA" id="ARBA00000900"/>
    </source>
</evidence>